<gene>
    <name evidence="2" type="ORF">AVDCRST_MAG06-1532</name>
</gene>
<accession>A0A6J4NSB5</accession>
<protein>
    <submittedName>
        <fullName evidence="2">CDP-diacylglycerol--glycerol-3-phosphate 3-phosphatidyltransferase</fullName>
        <ecNumber evidence="2">2.7.8.5</ecNumber>
    </submittedName>
</protein>
<feature type="non-terminal residue" evidence="2">
    <location>
        <position position="1"/>
    </location>
</feature>
<feature type="region of interest" description="Disordered" evidence="1">
    <location>
        <begin position="1"/>
        <end position="21"/>
    </location>
</feature>
<feature type="region of interest" description="Disordered" evidence="1">
    <location>
        <begin position="119"/>
        <end position="141"/>
    </location>
</feature>
<feature type="compositionally biased region" description="Basic residues" evidence="1">
    <location>
        <begin position="88"/>
        <end position="97"/>
    </location>
</feature>
<feature type="non-terminal residue" evidence="2">
    <location>
        <position position="210"/>
    </location>
</feature>
<feature type="compositionally biased region" description="Basic and acidic residues" evidence="1">
    <location>
        <begin position="47"/>
        <end position="57"/>
    </location>
</feature>
<name>A0A6J4NSB5_9ACTN</name>
<reference evidence="2" key="1">
    <citation type="submission" date="2020-02" db="EMBL/GenBank/DDBJ databases">
        <authorList>
            <person name="Meier V. D."/>
        </authorList>
    </citation>
    <scope>NUCLEOTIDE SEQUENCE</scope>
    <source>
        <strain evidence="2">AVDCRST_MAG06</strain>
    </source>
</reference>
<dbReference type="GO" id="GO:0008444">
    <property type="term" value="F:CDP-diacylglycerol-glycerol-3-phosphate 3-phosphatidyltransferase activity"/>
    <property type="evidence" value="ECO:0007669"/>
    <property type="project" value="UniProtKB-EC"/>
</dbReference>
<feature type="region of interest" description="Disordered" evidence="1">
    <location>
        <begin position="161"/>
        <end position="185"/>
    </location>
</feature>
<dbReference type="EMBL" id="CADCUP010000107">
    <property type="protein sequence ID" value="CAA9390364.1"/>
    <property type="molecule type" value="Genomic_DNA"/>
</dbReference>
<dbReference type="EC" id="2.7.8.5" evidence="2"/>
<organism evidence="2">
    <name type="scientific">uncultured Nocardioides sp</name>
    <dbReference type="NCBI Taxonomy" id="198441"/>
    <lineage>
        <taxon>Bacteria</taxon>
        <taxon>Bacillati</taxon>
        <taxon>Actinomycetota</taxon>
        <taxon>Actinomycetes</taxon>
        <taxon>Propionibacteriales</taxon>
        <taxon>Nocardioidaceae</taxon>
        <taxon>Nocardioides</taxon>
        <taxon>environmental samples</taxon>
    </lineage>
</organism>
<feature type="compositionally biased region" description="Basic and acidic residues" evidence="1">
    <location>
        <begin position="1"/>
        <end position="20"/>
    </location>
</feature>
<dbReference type="AlphaFoldDB" id="A0A6J4NSB5"/>
<evidence type="ECO:0000256" key="1">
    <source>
        <dbReference type="SAM" id="MobiDB-lite"/>
    </source>
</evidence>
<feature type="compositionally biased region" description="Low complexity" evidence="1">
    <location>
        <begin position="119"/>
        <end position="129"/>
    </location>
</feature>
<feature type="compositionally biased region" description="Basic residues" evidence="1">
    <location>
        <begin position="58"/>
        <end position="74"/>
    </location>
</feature>
<evidence type="ECO:0000313" key="2">
    <source>
        <dbReference type="EMBL" id="CAA9390364.1"/>
    </source>
</evidence>
<feature type="compositionally biased region" description="Basic and acidic residues" evidence="1">
    <location>
        <begin position="75"/>
        <end position="87"/>
    </location>
</feature>
<sequence length="210" mass="23367">EHARGPREQLQRPQRPDGAAHRARAVLRLGAPAGRRRLHALALGGLRDLRGRDDHRQDRRRPRPQARPGHRLRQDRRPDRRQGDHGHGVHRPLDRRRHLVVGHHPGAGARVVGHAAAALGAQARRPAGQPERQDQDDPAGRGALRARLAAPARRRPRRQLRRLGPVRRGPLLPQPGGPRGCRGDDDVVGLRVLPRRLASARRRVGPAAHL</sequence>
<keyword evidence="2" id="KW-0808">Transferase</keyword>
<proteinExistence type="predicted"/>
<feature type="region of interest" description="Disordered" evidence="1">
    <location>
        <begin position="42"/>
        <end position="97"/>
    </location>
</feature>